<keyword evidence="1" id="KW-0472">Membrane</keyword>
<name>A0AAE7JT13_SERFO</name>
<sequence length="224" mass="26249">MKAKYKFQVVQDIVMMIILLSLMEFHLWGESIHEWLGMVFLMFLFLHNGLNIHWFRKLVQGRYSAFRFMQVSVNLLLVLLLLSAIISGLMLSKHLLPDLPIHSSSDLVRKVHMTSVHWGQIIIAVHLGMHWKMLANFFAQVWNISPLSFLSTRLMPAIFFSITVYGLHAFICRNLLPYLLLQVDFAFFNFEESTVFFYFDFFAITILFASLMRFTGAIYSHWQG</sequence>
<organism evidence="3 4">
    <name type="scientific">Serratia fonticola</name>
    <dbReference type="NCBI Taxonomy" id="47917"/>
    <lineage>
        <taxon>Bacteria</taxon>
        <taxon>Pseudomonadati</taxon>
        <taxon>Pseudomonadota</taxon>
        <taxon>Gammaproteobacteria</taxon>
        <taxon>Enterobacterales</taxon>
        <taxon>Yersiniaceae</taxon>
        <taxon>Serratia</taxon>
    </lineage>
</organism>
<evidence type="ECO:0000313" key="3">
    <source>
        <dbReference type="EMBL" id="QKJ58530.1"/>
    </source>
</evidence>
<evidence type="ECO:0000313" key="4">
    <source>
        <dbReference type="Proteomes" id="UP000503464"/>
    </source>
</evidence>
<gene>
    <name evidence="3" type="ORF">G9399_09305</name>
</gene>
<feature type="transmembrane region" description="Helical" evidence="1">
    <location>
        <begin position="196"/>
        <end position="219"/>
    </location>
</feature>
<dbReference type="InterPro" id="IPR025517">
    <property type="entry name" value="DUF4405"/>
</dbReference>
<evidence type="ECO:0000259" key="2">
    <source>
        <dbReference type="Pfam" id="PF14358"/>
    </source>
</evidence>
<feature type="domain" description="Flavinylation-associated cytochrome" evidence="2">
    <location>
        <begin position="73"/>
        <end position="131"/>
    </location>
</feature>
<protein>
    <submittedName>
        <fullName evidence="3">DUF4405 domain-containing protein</fullName>
    </submittedName>
</protein>
<dbReference type="AlphaFoldDB" id="A0AAE7JT13"/>
<dbReference type="Proteomes" id="UP000503464">
    <property type="component" value="Chromosome"/>
</dbReference>
<keyword evidence="1" id="KW-0812">Transmembrane</keyword>
<evidence type="ECO:0000256" key="1">
    <source>
        <dbReference type="SAM" id="Phobius"/>
    </source>
</evidence>
<proteinExistence type="predicted"/>
<dbReference type="RefSeq" id="WP_173409014.1">
    <property type="nucleotide sequence ID" value="NZ_CP054160.3"/>
</dbReference>
<feature type="transmembrane region" description="Helical" evidence="1">
    <location>
        <begin position="75"/>
        <end position="96"/>
    </location>
</feature>
<feature type="transmembrane region" description="Helical" evidence="1">
    <location>
        <begin position="12"/>
        <end position="29"/>
    </location>
</feature>
<dbReference type="Pfam" id="PF14358">
    <property type="entry name" value="DUF4405"/>
    <property type="match status" value="1"/>
</dbReference>
<feature type="transmembrane region" description="Helical" evidence="1">
    <location>
        <begin position="154"/>
        <end position="176"/>
    </location>
</feature>
<accession>A0AAE7JT13</accession>
<keyword evidence="1" id="KW-1133">Transmembrane helix</keyword>
<feature type="transmembrane region" description="Helical" evidence="1">
    <location>
        <begin position="35"/>
        <end position="54"/>
    </location>
</feature>
<reference evidence="4" key="1">
    <citation type="submission" date="2020-03" db="EMBL/GenBank/DDBJ databases">
        <title>Genome sequences of seven Enterobacteriaceae strains isolated from Canadian wastewater treatment facilities.</title>
        <authorList>
            <person name="Huang H."/>
            <person name="Chmara J.T."/>
            <person name="Duceppe M.-O."/>
        </authorList>
    </citation>
    <scope>NUCLEOTIDE SEQUENCE [LARGE SCALE GENOMIC DNA]</scope>
    <source>
        <strain evidence="4">Biosolid 3</strain>
    </source>
</reference>
<dbReference type="EMBL" id="CP054160">
    <property type="protein sequence ID" value="QKJ58530.1"/>
    <property type="molecule type" value="Genomic_DNA"/>
</dbReference>
<feature type="transmembrane region" description="Helical" evidence="1">
    <location>
        <begin position="116"/>
        <end position="134"/>
    </location>
</feature>